<dbReference type="PANTHER" id="PTHR11085">
    <property type="entry name" value="NAD-DEPENDENT PROTEIN DEACYLASE SIRTUIN-5, MITOCHONDRIAL-RELATED"/>
    <property type="match status" value="1"/>
</dbReference>
<dbReference type="PANTHER" id="PTHR11085:SF4">
    <property type="entry name" value="NAD-DEPENDENT PROTEIN DEACYLASE"/>
    <property type="match status" value="1"/>
</dbReference>
<comment type="caution">
    <text evidence="4">The sequence shown here is derived from an EMBL/GenBank/DDBJ whole genome shotgun (WGS) entry which is preliminary data.</text>
</comment>
<name>A0A0F9UH26_9ZZZZ</name>
<dbReference type="Gene3D" id="3.40.50.1220">
    <property type="entry name" value="TPP-binding domain"/>
    <property type="match status" value="1"/>
</dbReference>
<dbReference type="GO" id="GO:0017136">
    <property type="term" value="F:histone deacetylase activity, NAD-dependent"/>
    <property type="evidence" value="ECO:0007669"/>
    <property type="project" value="TreeGrafter"/>
</dbReference>
<reference evidence="4" key="1">
    <citation type="journal article" date="2015" name="Nature">
        <title>Complex archaea that bridge the gap between prokaryotes and eukaryotes.</title>
        <authorList>
            <person name="Spang A."/>
            <person name="Saw J.H."/>
            <person name="Jorgensen S.L."/>
            <person name="Zaremba-Niedzwiedzka K."/>
            <person name="Martijn J."/>
            <person name="Lind A.E."/>
            <person name="van Eijk R."/>
            <person name="Schleper C."/>
            <person name="Guy L."/>
            <person name="Ettema T.J."/>
        </authorList>
    </citation>
    <scope>NUCLEOTIDE SEQUENCE</scope>
</reference>
<feature type="domain" description="Deacetylase sirtuin-type" evidence="3">
    <location>
        <begin position="3"/>
        <end position="259"/>
    </location>
</feature>
<dbReference type="GO" id="GO:0070403">
    <property type="term" value="F:NAD+ binding"/>
    <property type="evidence" value="ECO:0007669"/>
    <property type="project" value="InterPro"/>
</dbReference>
<dbReference type="EMBL" id="LAZR01000692">
    <property type="protein sequence ID" value="KKN60541.1"/>
    <property type="molecule type" value="Genomic_DNA"/>
</dbReference>
<evidence type="ECO:0000256" key="1">
    <source>
        <dbReference type="ARBA" id="ARBA00022679"/>
    </source>
</evidence>
<sequence length="259" mass="28577">MKMSTLEDRIKAFAQLIINSKNIIALTGAGMSTESGIADFRSPGTGLWEKIDPYEFASIDSYITHPIKNLDFMLEIGKTIFSARPNKGHKALTKLQKLNKLNGILTQNIDRLHHKAKTKNIVELHGNVMEAKCLQCKNIFPITNMVNQALRGHIPACEICNGTLKPNTIFFGESLESKTLQAADQMITNCDLLIVLGSSLIVYPVASYPQKALSIGAKLAIMNIQETGMDTSAEVVIHEKIGEFLPEIVSLVENKLKIE</sequence>
<dbReference type="AlphaFoldDB" id="A0A0F9UH26"/>
<evidence type="ECO:0000259" key="3">
    <source>
        <dbReference type="PROSITE" id="PS50305"/>
    </source>
</evidence>
<proteinExistence type="predicted"/>
<evidence type="ECO:0000313" key="4">
    <source>
        <dbReference type="EMBL" id="KKN60541.1"/>
    </source>
</evidence>
<dbReference type="SUPFAM" id="SSF52467">
    <property type="entry name" value="DHS-like NAD/FAD-binding domain"/>
    <property type="match status" value="1"/>
</dbReference>
<dbReference type="CDD" id="cd01407">
    <property type="entry name" value="SIR2-fam"/>
    <property type="match status" value="1"/>
</dbReference>
<dbReference type="NCBIfam" id="NF001753">
    <property type="entry name" value="PRK00481.1-3"/>
    <property type="match status" value="1"/>
</dbReference>
<dbReference type="InterPro" id="IPR026590">
    <property type="entry name" value="Ssirtuin_cat_dom"/>
</dbReference>
<dbReference type="InterPro" id="IPR026591">
    <property type="entry name" value="Sirtuin_cat_small_dom_sf"/>
</dbReference>
<dbReference type="Gene3D" id="3.30.1600.10">
    <property type="entry name" value="SIR2/SIRT2 'Small Domain"/>
    <property type="match status" value="1"/>
</dbReference>
<keyword evidence="2" id="KW-0520">NAD</keyword>
<evidence type="ECO:0000256" key="2">
    <source>
        <dbReference type="ARBA" id="ARBA00023027"/>
    </source>
</evidence>
<dbReference type="InterPro" id="IPR029035">
    <property type="entry name" value="DHS-like_NAD/FAD-binding_dom"/>
</dbReference>
<accession>A0A0F9UH26</accession>
<dbReference type="InterPro" id="IPR050134">
    <property type="entry name" value="NAD-dep_sirtuin_deacylases"/>
</dbReference>
<keyword evidence="1" id="KW-0808">Transferase</keyword>
<gene>
    <name evidence="4" type="ORF">LCGC14_0530790</name>
</gene>
<dbReference type="PROSITE" id="PS50305">
    <property type="entry name" value="SIRTUIN"/>
    <property type="match status" value="1"/>
</dbReference>
<dbReference type="InterPro" id="IPR003000">
    <property type="entry name" value="Sirtuin"/>
</dbReference>
<organism evidence="4">
    <name type="scientific">marine sediment metagenome</name>
    <dbReference type="NCBI Taxonomy" id="412755"/>
    <lineage>
        <taxon>unclassified sequences</taxon>
        <taxon>metagenomes</taxon>
        <taxon>ecological metagenomes</taxon>
    </lineage>
</organism>
<dbReference type="Pfam" id="PF02146">
    <property type="entry name" value="SIR2"/>
    <property type="match status" value="1"/>
</dbReference>
<protein>
    <recommendedName>
        <fullName evidence="3">Deacetylase sirtuin-type domain-containing protein</fullName>
    </recommendedName>
</protein>